<comment type="caution">
    <text evidence="1">Lacks conserved residue(s) required for the propagation of feature annotation.</text>
</comment>
<name>A0A3P7L5W2_ONCOC</name>
<protein>
    <recommendedName>
        <fullName evidence="2">EGF-like domain-containing protein</fullName>
    </recommendedName>
</protein>
<sequence length="61" mass="6696">CIECPNNTITRDSSTVEATDCIPVDCSAVKCENKGTCVVENHKALCFCRPGRMSLQNCEEK</sequence>
<proteinExistence type="predicted"/>
<feature type="non-terminal residue" evidence="3">
    <location>
        <position position="1"/>
    </location>
</feature>
<dbReference type="Gene3D" id="2.10.25.10">
    <property type="entry name" value="Laminin"/>
    <property type="match status" value="1"/>
</dbReference>
<dbReference type="PROSITE" id="PS50026">
    <property type="entry name" value="EGF_3"/>
    <property type="match status" value="1"/>
</dbReference>
<evidence type="ECO:0000259" key="2">
    <source>
        <dbReference type="PROSITE" id="PS50026"/>
    </source>
</evidence>
<evidence type="ECO:0000256" key="1">
    <source>
        <dbReference type="PROSITE-ProRule" id="PRU00076"/>
    </source>
</evidence>
<dbReference type="InterPro" id="IPR000742">
    <property type="entry name" value="EGF"/>
</dbReference>
<organism evidence="3 4">
    <name type="scientific">Onchocerca ochengi</name>
    <name type="common">Filarial nematode worm</name>
    <dbReference type="NCBI Taxonomy" id="42157"/>
    <lineage>
        <taxon>Eukaryota</taxon>
        <taxon>Metazoa</taxon>
        <taxon>Ecdysozoa</taxon>
        <taxon>Nematoda</taxon>
        <taxon>Chromadorea</taxon>
        <taxon>Rhabditida</taxon>
        <taxon>Spirurina</taxon>
        <taxon>Spiruromorpha</taxon>
        <taxon>Filarioidea</taxon>
        <taxon>Onchocercidae</taxon>
        <taxon>Onchocerca</taxon>
    </lineage>
</organism>
<evidence type="ECO:0000313" key="4">
    <source>
        <dbReference type="Proteomes" id="UP000271087"/>
    </source>
</evidence>
<evidence type="ECO:0000313" key="3">
    <source>
        <dbReference type="EMBL" id="VDN05418.1"/>
    </source>
</evidence>
<dbReference type="EMBL" id="UYRW01018714">
    <property type="protein sequence ID" value="VDN05418.1"/>
    <property type="molecule type" value="Genomic_DNA"/>
</dbReference>
<gene>
    <name evidence="3" type="ORF">NOO_LOCUS13777</name>
</gene>
<dbReference type="AlphaFoldDB" id="A0A3P7L5W2"/>
<dbReference type="Proteomes" id="UP000271087">
    <property type="component" value="Unassembled WGS sequence"/>
</dbReference>
<accession>A0A3P7L5W2</accession>
<reference evidence="3 4" key="1">
    <citation type="submission" date="2018-08" db="EMBL/GenBank/DDBJ databases">
        <authorList>
            <person name="Laetsch R D."/>
            <person name="Stevens L."/>
            <person name="Kumar S."/>
            <person name="Blaxter L. M."/>
        </authorList>
    </citation>
    <scope>NUCLEOTIDE SEQUENCE [LARGE SCALE GENOMIC DNA]</scope>
</reference>
<keyword evidence="4" id="KW-1185">Reference proteome</keyword>
<feature type="domain" description="EGF-like" evidence="2">
    <location>
        <begin position="22"/>
        <end position="59"/>
    </location>
</feature>
<keyword evidence="1" id="KW-0245">EGF-like domain</keyword>
<dbReference type="OrthoDB" id="5874824at2759"/>